<evidence type="ECO:0000259" key="12">
    <source>
        <dbReference type="Pfam" id="PF07730"/>
    </source>
</evidence>
<feature type="domain" description="Signal transduction histidine kinase subgroup 3 dimerisation and phosphoacceptor" evidence="12">
    <location>
        <begin position="197"/>
        <end position="269"/>
    </location>
</feature>
<dbReference type="SUPFAM" id="SSF55874">
    <property type="entry name" value="ATPase domain of HSP90 chaperone/DNA topoisomerase II/histidine kinase"/>
    <property type="match status" value="1"/>
</dbReference>
<keyword evidence="4" id="KW-0808">Transferase</keyword>
<dbReference type="eggNOG" id="COG4585">
    <property type="taxonomic scope" value="Bacteria"/>
</dbReference>
<evidence type="ECO:0000256" key="9">
    <source>
        <dbReference type="SAM" id="MobiDB-lite"/>
    </source>
</evidence>
<keyword evidence="10" id="KW-0812">Transmembrane</keyword>
<accession>J0X6M0</accession>
<dbReference type="GO" id="GO:0000155">
    <property type="term" value="F:phosphorelay sensor kinase activity"/>
    <property type="evidence" value="ECO:0007669"/>
    <property type="project" value="InterPro"/>
</dbReference>
<keyword evidence="8" id="KW-0902">Two-component regulatory system</keyword>
<keyword evidence="5" id="KW-0547">Nucleotide-binding</keyword>
<dbReference type="PATRIC" id="fig|1125718.3.peg.1502"/>
<dbReference type="CDD" id="cd16917">
    <property type="entry name" value="HATPase_UhpB-NarQ-NarX-like"/>
    <property type="match status" value="1"/>
</dbReference>
<keyword evidence="10" id="KW-0472">Membrane</keyword>
<dbReference type="Gene3D" id="1.20.5.1930">
    <property type="match status" value="1"/>
</dbReference>
<dbReference type="AlphaFoldDB" id="J0X6M0"/>
<dbReference type="GO" id="GO:0005524">
    <property type="term" value="F:ATP binding"/>
    <property type="evidence" value="ECO:0007669"/>
    <property type="project" value="UniProtKB-KW"/>
</dbReference>
<evidence type="ECO:0000256" key="2">
    <source>
        <dbReference type="ARBA" id="ARBA00012438"/>
    </source>
</evidence>
<dbReference type="EC" id="2.7.13.3" evidence="2"/>
<dbReference type="Pfam" id="PF23539">
    <property type="entry name" value="DUF7134"/>
    <property type="match status" value="1"/>
</dbReference>
<evidence type="ECO:0000313" key="15">
    <source>
        <dbReference type="Proteomes" id="UP000002941"/>
    </source>
</evidence>
<keyword evidence="3" id="KW-0597">Phosphoprotein</keyword>
<dbReference type="Proteomes" id="UP000002941">
    <property type="component" value="Unassembled WGS sequence"/>
</dbReference>
<feature type="transmembrane region" description="Helical" evidence="10">
    <location>
        <begin position="143"/>
        <end position="164"/>
    </location>
</feature>
<keyword evidence="15" id="KW-1185">Reference proteome</keyword>
<feature type="region of interest" description="Disordered" evidence="9">
    <location>
        <begin position="418"/>
        <end position="440"/>
    </location>
</feature>
<protein>
    <recommendedName>
        <fullName evidence="2">histidine kinase</fullName>
        <ecNumber evidence="2">2.7.13.3</ecNumber>
    </recommendedName>
</protein>
<dbReference type="OrthoDB" id="227596at2"/>
<evidence type="ECO:0000256" key="5">
    <source>
        <dbReference type="ARBA" id="ARBA00022741"/>
    </source>
</evidence>
<dbReference type="RefSeq" id="WP_008731517.1">
    <property type="nucleotide sequence ID" value="NZ_AKFT01000113.1"/>
</dbReference>
<dbReference type="GO" id="GO:0046983">
    <property type="term" value="F:protein dimerization activity"/>
    <property type="evidence" value="ECO:0007669"/>
    <property type="project" value="InterPro"/>
</dbReference>
<evidence type="ECO:0000256" key="4">
    <source>
        <dbReference type="ARBA" id="ARBA00022679"/>
    </source>
</evidence>
<evidence type="ECO:0000256" key="7">
    <source>
        <dbReference type="ARBA" id="ARBA00022840"/>
    </source>
</evidence>
<dbReference type="EMBL" id="AKFT01000113">
    <property type="protein sequence ID" value="EJF44296.1"/>
    <property type="molecule type" value="Genomic_DNA"/>
</dbReference>
<comment type="caution">
    <text evidence="14">The sequence shown here is derived from an EMBL/GenBank/DDBJ whole genome shotgun (WGS) entry which is preliminary data.</text>
</comment>
<evidence type="ECO:0000313" key="14">
    <source>
        <dbReference type="EMBL" id="EJF44296.1"/>
    </source>
</evidence>
<keyword evidence="10" id="KW-1133">Transmembrane helix</keyword>
<dbReference type="InterPro" id="IPR036890">
    <property type="entry name" value="HATPase_C_sf"/>
</dbReference>
<evidence type="ECO:0000256" key="1">
    <source>
        <dbReference type="ARBA" id="ARBA00000085"/>
    </source>
</evidence>
<gene>
    <name evidence="14" type="ORF">HMPREF1318_0325</name>
</gene>
<feature type="transmembrane region" description="Helical" evidence="10">
    <location>
        <begin position="44"/>
        <end position="62"/>
    </location>
</feature>
<dbReference type="InterPro" id="IPR050482">
    <property type="entry name" value="Sensor_HK_TwoCompSys"/>
</dbReference>
<dbReference type="InterPro" id="IPR055558">
    <property type="entry name" value="DUF7134"/>
</dbReference>
<dbReference type="Pfam" id="PF07730">
    <property type="entry name" value="HisKA_3"/>
    <property type="match status" value="1"/>
</dbReference>
<sequence length="440" mass="46027">MSAGQGFLTGILTDPGLRSLRWTMWTGLMLLVLVSSIPEVWNAVAHPVAVVALIVVWAVTWWRPLDADAAGAMVFLIGGLQVVLLDGALMADVIVLFALFRLGEQGRRRLQPVWLLLLVAGCTAAAVSWTQDERGEQTYRQSLVMLLLLTSTMGLLAWAGGRMIGQGRNIVRARAGEEKARRAEREQRRQAEAAALRTEIAGEVHDVVGHALALIAVQAEAARHLATVDAGETDLSDEQRLAQVGGAVETVLVTARGALAETRALTRSLVAAPDDASSTSTALLHPTPGLADLSALVRSAADAGAPVELELRAGPGGCSDAATGLGAQAQLALYRVAQEGITNAVRHAPGADSIIVELIHGLDDVVLRVSDDDPHGGLPVDECRGQGLRTLRRRVEAAGGDLRISSRSGGGVLLEARMPAGTDSAVDEDGVASGREGAAS</sequence>
<feature type="domain" description="DUF7134" evidence="13">
    <location>
        <begin position="24"/>
        <end position="164"/>
    </location>
</feature>
<dbReference type="InterPro" id="IPR003594">
    <property type="entry name" value="HATPase_dom"/>
</dbReference>
<evidence type="ECO:0000256" key="8">
    <source>
        <dbReference type="ARBA" id="ARBA00023012"/>
    </source>
</evidence>
<dbReference type="Gene3D" id="3.30.565.10">
    <property type="entry name" value="Histidine kinase-like ATPase, C-terminal domain"/>
    <property type="match status" value="1"/>
</dbReference>
<keyword evidence="7" id="KW-0067">ATP-binding</keyword>
<evidence type="ECO:0000256" key="3">
    <source>
        <dbReference type="ARBA" id="ARBA00022553"/>
    </source>
</evidence>
<reference evidence="14 15" key="1">
    <citation type="submission" date="2012-05" db="EMBL/GenBank/DDBJ databases">
        <authorList>
            <person name="Harkins D.M."/>
            <person name="Madupu R."/>
            <person name="Durkin A.S."/>
            <person name="Torralba M."/>
            <person name="Methe B."/>
            <person name="Sutton G.G."/>
            <person name="Nelson K.E."/>
        </authorList>
    </citation>
    <scope>NUCLEOTIDE SEQUENCE [LARGE SCALE GENOMIC DNA]</scope>
    <source>
        <strain evidence="14 15">F0489</strain>
    </source>
</reference>
<evidence type="ECO:0000256" key="10">
    <source>
        <dbReference type="SAM" id="Phobius"/>
    </source>
</evidence>
<dbReference type="InterPro" id="IPR011712">
    <property type="entry name" value="Sig_transdc_His_kin_sub3_dim/P"/>
</dbReference>
<dbReference type="PANTHER" id="PTHR24421">
    <property type="entry name" value="NITRATE/NITRITE SENSOR PROTEIN NARX-RELATED"/>
    <property type="match status" value="1"/>
</dbReference>
<feature type="domain" description="Histidine kinase/HSP90-like ATPase" evidence="11">
    <location>
        <begin position="330"/>
        <end position="420"/>
    </location>
</feature>
<evidence type="ECO:0000259" key="13">
    <source>
        <dbReference type="Pfam" id="PF23539"/>
    </source>
</evidence>
<evidence type="ECO:0000256" key="6">
    <source>
        <dbReference type="ARBA" id="ARBA00022777"/>
    </source>
</evidence>
<evidence type="ECO:0000259" key="11">
    <source>
        <dbReference type="Pfam" id="PF02518"/>
    </source>
</evidence>
<comment type="catalytic activity">
    <reaction evidence="1">
        <text>ATP + protein L-histidine = ADP + protein N-phospho-L-histidine.</text>
        <dbReference type="EC" id="2.7.13.3"/>
    </reaction>
</comment>
<proteinExistence type="predicted"/>
<feature type="transmembrane region" description="Helical" evidence="10">
    <location>
        <begin position="112"/>
        <end position="131"/>
    </location>
</feature>
<dbReference type="Pfam" id="PF02518">
    <property type="entry name" value="HATPase_c"/>
    <property type="match status" value="1"/>
</dbReference>
<keyword evidence="6 14" id="KW-0418">Kinase</keyword>
<feature type="transmembrane region" description="Helical" evidence="10">
    <location>
        <begin position="20"/>
        <end position="37"/>
    </location>
</feature>
<feature type="transmembrane region" description="Helical" evidence="10">
    <location>
        <begin position="74"/>
        <end position="100"/>
    </location>
</feature>
<organism evidence="14 15">
    <name type="scientific">Actinomyces massiliensis F0489</name>
    <dbReference type="NCBI Taxonomy" id="1125718"/>
    <lineage>
        <taxon>Bacteria</taxon>
        <taxon>Bacillati</taxon>
        <taxon>Actinomycetota</taxon>
        <taxon>Actinomycetes</taxon>
        <taxon>Actinomycetales</taxon>
        <taxon>Actinomycetaceae</taxon>
        <taxon>Actinomyces</taxon>
    </lineage>
</organism>
<dbReference type="GO" id="GO:0016020">
    <property type="term" value="C:membrane"/>
    <property type="evidence" value="ECO:0007669"/>
    <property type="project" value="InterPro"/>
</dbReference>
<name>J0X6M0_9ACTO</name>
<dbReference type="PANTHER" id="PTHR24421:SF10">
    <property type="entry name" value="NITRATE_NITRITE SENSOR PROTEIN NARQ"/>
    <property type="match status" value="1"/>
</dbReference>